<reference evidence="1" key="1">
    <citation type="journal article" date="2021" name="Proc. Natl. Acad. Sci. U.S.A.">
        <title>A Catalog of Tens of Thousands of Viruses from Human Metagenomes Reveals Hidden Associations with Chronic Diseases.</title>
        <authorList>
            <person name="Tisza M.J."/>
            <person name="Buck C.B."/>
        </authorList>
    </citation>
    <scope>NUCLEOTIDE SEQUENCE</scope>
    <source>
        <strain evidence="1">CtcKt3</strain>
    </source>
</reference>
<proteinExistence type="predicted"/>
<accession>A0A8S5N6V4</accession>
<dbReference type="EMBL" id="BK015084">
    <property type="protein sequence ID" value="DAD90374.1"/>
    <property type="molecule type" value="Genomic_DNA"/>
</dbReference>
<sequence length="144" mass="16722">MIIKMDYFNDDNIVDLFNSLLPDNYFTYRTGLTDIRGSLVGESECFIPVRFCRKHKGVMKCIDGDIHAAFVRIHGEVVELEWMRLNIDVLQWKGESDPLHLDVKFAEFRDFDKLKHTVSYDAKCLAKGCPTVTMEVKDVENEKQ</sequence>
<name>A0A8S5N6V4_9CAUD</name>
<evidence type="ECO:0000313" key="1">
    <source>
        <dbReference type="EMBL" id="DAD90374.1"/>
    </source>
</evidence>
<organism evidence="1">
    <name type="scientific">Podoviridae sp. ctcKt3</name>
    <dbReference type="NCBI Taxonomy" id="2826566"/>
    <lineage>
        <taxon>Viruses</taxon>
        <taxon>Duplodnaviria</taxon>
        <taxon>Heunggongvirae</taxon>
        <taxon>Uroviricota</taxon>
        <taxon>Caudoviricetes</taxon>
    </lineage>
</organism>
<protein>
    <submittedName>
        <fullName evidence="1">Uncharacterized protein</fullName>
    </submittedName>
</protein>